<evidence type="ECO:0000259" key="4">
    <source>
        <dbReference type="PROSITE" id="PS51379"/>
    </source>
</evidence>
<dbReference type="InterPro" id="IPR017900">
    <property type="entry name" value="4Fe4S_Fe_S_CS"/>
</dbReference>
<dbReference type="PROSITE" id="PS00198">
    <property type="entry name" value="4FE4S_FER_1"/>
    <property type="match status" value="1"/>
</dbReference>
<evidence type="ECO:0000256" key="2">
    <source>
        <dbReference type="ARBA" id="ARBA00023004"/>
    </source>
</evidence>
<dbReference type="Proteomes" id="UP000184148">
    <property type="component" value="Unassembled WGS sequence"/>
</dbReference>
<name>A0A1M4T1K9_9FIRM</name>
<dbReference type="PROSITE" id="PS51379">
    <property type="entry name" value="4FE4S_FER_2"/>
    <property type="match status" value="2"/>
</dbReference>
<evidence type="ECO:0000313" key="5">
    <source>
        <dbReference type="EMBL" id="SHE38366.1"/>
    </source>
</evidence>
<sequence length="463" mass="49545">MNPVSEVTKLRRDNFTRIARWALNHPLDAPFEMDISALVKEIIPDGPARYRCCIHKERAIVEERIKIAVGLTQVNHPVTVISEACNGCSLNKYIVTDACQNCVAHPCRNSCPKKAISVIQNRAFIDQVSCVECGKCAKACPYNAIIEITRPCERACAIGAIKVDDSRKAIIDNDVCVSCGLCVTVCPFGAITDLSQMLDVICSLRVKEQHHVAIIAPSIAGQFGPKITPEQIKTALLQLGFDDVVEAALGADIVSKKEAHEIKEQAGKTNLMTNSCCPAFTNAVAKKLPELKDKISTTLSPMRVAGQLVKDNYDNKVTTVFIGPCIAKKAEAAQGDEIDLVLTFEELAAIFSALDLDLSALPPTEMTGASPNGRLFARAGGVSTAVRKHLGDMNLEVLQVQGLGQCLSTLKTAAKKVKDAGFTFIECMACEGGCVGGPGTMVTPAVGTKAVEKHAGESIILPK</sequence>
<keyword evidence="6" id="KW-1185">Reference proteome</keyword>
<evidence type="ECO:0000256" key="3">
    <source>
        <dbReference type="ARBA" id="ARBA00023014"/>
    </source>
</evidence>
<keyword evidence="3" id="KW-0411">Iron-sulfur</keyword>
<dbReference type="STRING" id="1121429.SAMN02745133_00320"/>
<dbReference type="InterPro" id="IPR004108">
    <property type="entry name" value="Fe_hydrogenase_lsu_C"/>
</dbReference>
<dbReference type="RefSeq" id="WP_073234630.1">
    <property type="nucleotide sequence ID" value="NZ_FQUY01000001.1"/>
</dbReference>
<dbReference type="InterPro" id="IPR050340">
    <property type="entry name" value="Cytosolic_Fe-S_CAF"/>
</dbReference>
<dbReference type="Pfam" id="PF00037">
    <property type="entry name" value="Fer4"/>
    <property type="match status" value="2"/>
</dbReference>
<evidence type="ECO:0000256" key="1">
    <source>
        <dbReference type="ARBA" id="ARBA00022723"/>
    </source>
</evidence>
<dbReference type="EMBL" id="FQUY01000001">
    <property type="protein sequence ID" value="SHE38366.1"/>
    <property type="molecule type" value="Genomic_DNA"/>
</dbReference>
<dbReference type="Pfam" id="PF02906">
    <property type="entry name" value="Fe_hyd_lg_C"/>
    <property type="match status" value="1"/>
</dbReference>
<gene>
    <name evidence="5" type="ORF">SAMN02745133_00320</name>
</gene>
<dbReference type="GO" id="GO:0051536">
    <property type="term" value="F:iron-sulfur cluster binding"/>
    <property type="evidence" value="ECO:0007669"/>
    <property type="project" value="UniProtKB-KW"/>
</dbReference>
<dbReference type="OrthoDB" id="9798098at2"/>
<dbReference type="SUPFAM" id="SSF53920">
    <property type="entry name" value="Fe-only hydrogenase"/>
    <property type="match status" value="1"/>
</dbReference>
<organism evidence="5 6">
    <name type="scientific">Desulforamulus putei DSM 12395</name>
    <dbReference type="NCBI Taxonomy" id="1121429"/>
    <lineage>
        <taxon>Bacteria</taxon>
        <taxon>Bacillati</taxon>
        <taxon>Bacillota</taxon>
        <taxon>Clostridia</taxon>
        <taxon>Eubacteriales</taxon>
        <taxon>Peptococcaceae</taxon>
        <taxon>Desulforamulus</taxon>
    </lineage>
</organism>
<dbReference type="SUPFAM" id="SSF54862">
    <property type="entry name" value="4Fe-4S ferredoxins"/>
    <property type="match status" value="2"/>
</dbReference>
<dbReference type="InterPro" id="IPR027631">
    <property type="entry name" value="Mono_FeFe_hydrog"/>
</dbReference>
<proteinExistence type="predicted"/>
<accession>A0A1M4T1K9</accession>
<dbReference type="GO" id="GO:0046872">
    <property type="term" value="F:metal ion binding"/>
    <property type="evidence" value="ECO:0007669"/>
    <property type="project" value="UniProtKB-KW"/>
</dbReference>
<reference evidence="6" key="1">
    <citation type="submission" date="2016-11" db="EMBL/GenBank/DDBJ databases">
        <authorList>
            <person name="Varghese N."/>
            <person name="Submissions S."/>
        </authorList>
    </citation>
    <scope>NUCLEOTIDE SEQUENCE [LARGE SCALE GENOMIC DNA]</scope>
    <source>
        <strain evidence="6">DSM 12395</strain>
    </source>
</reference>
<feature type="domain" description="4Fe-4S ferredoxin-type" evidence="4">
    <location>
        <begin position="121"/>
        <end position="151"/>
    </location>
</feature>
<dbReference type="NCBIfam" id="TIGR04105">
    <property type="entry name" value="FeFe_hydrog_B1"/>
    <property type="match status" value="1"/>
</dbReference>
<dbReference type="Gene3D" id="3.30.70.20">
    <property type="match status" value="2"/>
</dbReference>
<dbReference type="InterPro" id="IPR017896">
    <property type="entry name" value="4Fe4S_Fe-S-bd"/>
</dbReference>
<keyword evidence="1" id="KW-0479">Metal-binding</keyword>
<dbReference type="AlphaFoldDB" id="A0A1M4T1K9"/>
<dbReference type="InterPro" id="IPR009016">
    <property type="entry name" value="Fe_hydrogenase"/>
</dbReference>
<feature type="domain" description="4Fe-4S ferredoxin-type" evidence="4">
    <location>
        <begin position="167"/>
        <end position="197"/>
    </location>
</feature>
<evidence type="ECO:0000313" key="6">
    <source>
        <dbReference type="Proteomes" id="UP000184148"/>
    </source>
</evidence>
<dbReference type="Gene3D" id="3.40.50.1780">
    <property type="match status" value="2"/>
</dbReference>
<keyword evidence="2" id="KW-0408">Iron</keyword>
<dbReference type="PANTHER" id="PTHR11615">
    <property type="entry name" value="NITRATE, FORMATE, IRON DEHYDROGENASE"/>
    <property type="match status" value="1"/>
</dbReference>
<dbReference type="Gene3D" id="3.40.950.10">
    <property type="entry name" value="Fe-only Hydrogenase (Larger Subunit), Chain L, domain 3"/>
    <property type="match status" value="2"/>
</dbReference>
<protein>
    <submittedName>
        <fullName evidence="5">[FeFe] hydrogenase, group B1/B3</fullName>
    </submittedName>
</protein>